<sequence>MGTIIGIVIGFFVLCFLYGIIGFLMAKFPALIWIIGIIGGITAGILSSYWWVGLLVGFFLIGVLSHAQSVGGHKCAHCGSYDTDVTGKDGDFEVWVCNKCHNVTYARKR</sequence>
<evidence type="ECO:0008006" key="6">
    <source>
        <dbReference type="Google" id="ProtNLM"/>
    </source>
</evidence>
<protein>
    <recommendedName>
        <fullName evidence="6">Transmembrane protein</fullName>
    </recommendedName>
</protein>
<reference evidence="3 5" key="2">
    <citation type="submission" date="2018-08" db="EMBL/GenBank/DDBJ databases">
        <title>A genome reference for cultivated species of the human gut microbiota.</title>
        <authorList>
            <person name="Zou Y."/>
            <person name="Xue W."/>
            <person name="Luo G."/>
        </authorList>
    </citation>
    <scope>NUCLEOTIDE SEQUENCE [LARGE SCALE GENOMIC DNA]</scope>
    <source>
        <strain evidence="3 5">AM18-6</strain>
    </source>
</reference>
<evidence type="ECO:0000313" key="5">
    <source>
        <dbReference type="Proteomes" id="UP000266644"/>
    </source>
</evidence>
<organism evidence="3 5">
    <name type="scientific">Bacteroides fragilis</name>
    <dbReference type="NCBI Taxonomy" id="817"/>
    <lineage>
        <taxon>Bacteria</taxon>
        <taxon>Pseudomonadati</taxon>
        <taxon>Bacteroidota</taxon>
        <taxon>Bacteroidia</taxon>
        <taxon>Bacteroidales</taxon>
        <taxon>Bacteroidaceae</taxon>
        <taxon>Bacteroides</taxon>
    </lineage>
</organism>
<dbReference type="EMBL" id="QRJE01000034">
    <property type="protein sequence ID" value="RHH07521.1"/>
    <property type="molecule type" value="Genomic_DNA"/>
</dbReference>
<dbReference type="OrthoDB" id="9988636at2"/>
<dbReference type="AlphaFoldDB" id="A0A081U1Q6"/>
<evidence type="ECO:0000256" key="1">
    <source>
        <dbReference type="SAM" id="Phobius"/>
    </source>
</evidence>
<gene>
    <name evidence="3" type="ORF">DW228_18900</name>
    <name evidence="2" type="ORF">EC80_018515</name>
</gene>
<feature type="transmembrane region" description="Helical" evidence="1">
    <location>
        <begin position="7"/>
        <end position="25"/>
    </location>
</feature>
<name>A0A081U1Q6_BACFG</name>
<dbReference type="RefSeq" id="WP_005806905.1">
    <property type="nucleotide sequence ID" value="NZ_CP036546.1"/>
</dbReference>
<accession>A0A081U1Q6</accession>
<reference evidence="2" key="1">
    <citation type="book" date="2014" name="THE 24TH EUROPEAN CONGRESS OF CLINICAL MICROBIOLOGY AND INFECTIOUS DISEASES" publisher="ECCMID 2014" city="Barcelona, Spain">
        <title>Identification of resistance genes in three multidrug-resistant Bacteroides fragilis isolates by whole genome sequencing.</title>
        <editorList>
            <person name="Unknown"/>
            <person name="A."/>
        </editorList>
        <authorList>
            <person name="Sydenham T.V."/>
            <person name="Hasman H."/>
            <person name="Wang M."/>
            <person name="Soki J."/>
            <person name="Nagy E."/>
            <person name="Justesen U.S."/>
        </authorList>
    </citation>
    <scope>NUCLEOTIDE SEQUENCE</scope>
    <source>
        <strain evidence="2">DCMSKEJBY0001B</strain>
    </source>
</reference>
<evidence type="ECO:0000313" key="2">
    <source>
        <dbReference type="EMBL" id="QCQ46678.1"/>
    </source>
</evidence>
<reference evidence="2 4" key="3">
    <citation type="submission" date="2019-03" db="EMBL/GenBank/DDBJ databases">
        <title>Complete genome assembly of MDR B. fragilis.</title>
        <authorList>
            <person name="Sydenham T.V."/>
            <person name="Hasman H."/>
            <person name="Justesen U.S."/>
        </authorList>
    </citation>
    <scope>NUCLEOTIDE SEQUENCE [LARGE SCALE GENOMIC DNA]</scope>
    <source>
        <strain evidence="2 4">DCMSKEJBY0001B</strain>
    </source>
</reference>
<keyword evidence="1" id="KW-1133">Transmembrane helix</keyword>
<proteinExistence type="predicted"/>
<dbReference type="Proteomes" id="UP000036847">
    <property type="component" value="Chromosome"/>
</dbReference>
<dbReference type="Proteomes" id="UP000266644">
    <property type="component" value="Unassembled WGS sequence"/>
</dbReference>
<keyword evidence="1" id="KW-0472">Membrane</keyword>
<evidence type="ECO:0000313" key="3">
    <source>
        <dbReference type="EMBL" id="RHH07521.1"/>
    </source>
</evidence>
<dbReference type="EMBL" id="CP036546">
    <property type="protein sequence ID" value="QCQ46678.1"/>
    <property type="molecule type" value="Genomic_DNA"/>
</dbReference>
<keyword evidence="1" id="KW-0812">Transmembrane</keyword>
<feature type="transmembrane region" description="Helical" evidence="1">
    <location>
        <begin position="31"/>
        <end position="64"/>
    </location>
</feature>
<evidence type="ECO:0000313" key="4">
    <source>
        <dbReference type="Proteomes" id="UP000036847"/>
    </source>
</evidence>